<reference evidence="6 7" key="1">
    <citation type="submission" date="2015-11" db="EMBL/GenBank/DDBJ databases">
        <title>Bacillus caseinolyticus sp nov.</title>
        <authorList>
            <person name="Dastager S.G."/>
            <person name="Mawlankar R."/>
        </authorList>
    </citation>
    <scope>NUCLEOTIDE SEQUENCE [LARGE SCALE GENOMIC DNA]</scope>
    <source>
        <strain evidence="6 7">SGD-V-76</strain>
    </source>
</reference>
<dbReference type="Gene3D" id="1.20.120.340">
    <property type="entry name" value="Flagellar protein FliS"/>
    <property type="match status" value="1"/>
</dbReference>
<keyword evidence="4" id="KW-1005">Bacterial flagellum biogenesis</keyword>
<sequence>MDFLTEELLYQKTSQQLTAMLYEKAILNIEESIEHIHNKDFYTANENLKNTSDILHRLGVGLKYEAGVIAEQLDTIYNYVAERVVEGNMKKDITILQDAHRVLTEISAAWNKVMSEEVAQKRPSVHRKLSSYERQISTTTL</sequence>
<evidence type="ECO:0000256" key="5">
    <source>
        <dbReference type="ARBA" id="ARBA00023186"/>
    </source>
</evidence>
<evidence type="ECO:0000256" key="4">
    <source>
        <dbReference type="ARBA" id="ARBA00022795"/>
    </source>
</evidence>
<dbReference type="AlphaFoldDB" id="A0A0V8JKV5"/>
<gene>
    <name evidence="6" type="ORF">AS180_11900</name>
</gene>
<keyword evidence="6" id="KW-0282">Flagellum</keyword>
<dbReference type="SUPFAM" id="SSF101116">
    <property type="entry name" value="Flagellar export chaperone FliS"/>
    <property type="match status" value="1"/>
</dbReference>
<dbReference type="RefSeq" id="WP_025909619.1">
    <property type="nucleotide sequence ID" value="NZ_KQ758653.1"/>
</dbReference>
<proteinExistence type="inferred from homology"/>
<organism evidence="6 7">
    <name type="scientific">Priestia veravalensis</name>
    <dbReference type="NCBI Taxonomy" id="1414648"/>
    <lineage>
        <taxon>Bacteria</taxon>
        <taxon>Bacillati</taxon>
        <taxon>Bacillota</taxon>
        <taxon>Bacilli</taxon>
        <taxon>Bacillales</taxon>
        <taxon>Bacillaceae</taxon>
        <taxon>Priestia</taxon>
    </lineage>
</organism>
<dbReference type="GO" id="GO:0044780">
    <property type="term" value="P:bacterial-type flagellum assembly"/>
    <property type="evidence" value="ECO:0007669"/>
    <property type="project" value="InterPro"/>
</dbReference>
<evidence type="ECO:0000313" key="6">
    <source>
        <dbReference type="EMBL" id="KSU87701.1"/>
    </source>
</evidence>
<dbReference type="InterPro" id="IPR003713">
    <property type="entry name" value="FliS"/>
</dbReference>
<dbReference type="GeneID" id="93684323"/>
<keyword evidence="5" id="KW-0143">Chaperone</keyword>
<dbReference type="CDD" id="cd16098">
    <property type="entry name" value="FliS"/>
    <property type="match status" value="1"/>
</dbReference>
<evidence type="ECO:0000256" key="1">
    <source>
        <dbReference type="ARBA" id="ARBA00004514"/>
    </source>
</evidence>
<dbReference type="Pfam" id="PF02561">
    <property type="entry name" value="FliS"/>
    <property type="match status" value="1"/>
</dbReference>
<dbReference type="Proteomes" id="UP000053681">
    <property type="component" value="Unassembled WGS sequence"/>
</dbReference>
<dbReference type="InterPro" id="IPR036584">
    <property type="entry name" value="FliS_sf"/>
</dbReference>
<evidence type="ECO:0000313" key="7">
    <source>
        <dbReference type="Proteomes" id="UP000053681"/>
    </source>
</evidence>
<protein>
    <submittedName>
        <fullName evidence="6">Flagellar protein FliS</fullName>
    </submittedName>
</protein>
<evidence type="ECO:0000256" key="3">
    <source>
        <dbReference type="ARBA" id="ARBA00022490"/>
    </source>
</evidence>
<name>A0A0V8JKV5_9BACI</name>
<evidence type="ECO:0000256" key="2">
    <source>
        <dbReference type="ARBA" id="ARBA00008787"/>
    </source>
</evidence>
<comment type="similarity">
    <text evidence="2">Belongs to the FliS family.</text>
</comment>
<accession>A0A0V8JKV5</accession>
<keyword evidence="6" id="KW-0969">Cilium</keyword>
<dbReference type="GO" id="GO:0005829">
    <property type="term" value="C:cytosol"/>
    <property type="evidence" value="ECO:0007669"/>
    <property type="project" value="UniProtKB-SubCell"/>
</dbReference>
<dbReference type="GO" id="GO:0071973">
    <property type="term" value="P:bacterial-type flagellum-dependent cell motility"/>
    <property type="evidence" value="ECO:0007669"/>
    <property type="project" value="TreeGrafter"/>
</dbReference>
<keyword evidence="6" id="KW-0966">Cell projection</keyword>
<comment type="caution">
    <text evidence="6">The sequence shown here is derived from an EMBL/GenBank/DDBJ whole genome shotgun (WGS) entry which is preliminary data.</text>
</comment>
<dbReference type="EMBL" id="LNQP01000038">
    <property type="protein sequence ID" value="KSU87701.1"/>
    <property type="molecule type" value="Genomic_DNA"/>
</dbReference>
<comment type="subcellular location">
    <subcellularLocation>
        <location evidence="1">Cytoplasm</location>
        <location evidence="1">Cytosol</location>
    </subcellularLocation>
</comment>
<keyword evidence="3" id="KW-0963">Cytoplasm</keyword>
<keyword evidence="7" id="KW-1185">Reference proteome</keyword>
<dbReference type="PANTHER" id="PTHR34773">
    <property type="entry name" value="FLAGELLAR SECRETION CHAPERONE FLIS"/>
    <property type="match status" value="1"/>
</dbReference>
<dbReference type="PANTHER" id="PTHR34773:SF1">
    <property type="entry name" value="FLAGELLAR SECRETION CHAPERONE FLIS"/>
    <property type="match status" value="1"/>
</dbReference>